<reference evidence="2" key="1">
    <citation type="submission" date="2019-08" db="EMBL/GenBank/DDBJ databases">
        <authorList>
            <person name="Kucharzyk K."/>
            <person name="Murdoch R.W."/>
            <person name="Higgins S."/>
            <person name="Loffler F."/>
        </authorList>
    </citation>
    <scope>NUCLEOTIDE SEQUENCE</scope>
</reference>
<feature type="compositionally biased region" description="Polar residues" evidence="1">
    <location>
        <begin position="1"/>
        <end position="19"/>
    </location>
</feature>
<sequence length="154" mass="17230">MEFISRQSTRGQRRNQSTWPGHRLDAIASGDRSPNYSFTRITDSRRSGVGNQGHLFAPPKAFQNLLAPACLIELEVAQQRLRNPEVFQQLPGTPGILSRDDIAFLQSANSTEGYVLEVPDGSSHQVKSAGGQWWQSSFHRPFTCRCRARCCGRI</sequence>
<protein>
    <submittedName>
        <fullName evidence="2">Uncharacterized protein</fullName>
    </submittedName>
</protein>
<name>A0A645IIY3_9ZZZZ</name>
<dbReference type="AlphaFoldDB" id="A0A645IIY3"/>
<gene>
    <name evidence="2" type="ORF">SDC9_198890</name>
</gene>
<feature type="region of interest" description="Disordered" evidence="1">
    <location>
        <begin position="1"/>
        <end position="26"/>
    </location>
</feature>
<accession>A0A645IIY3</accession>
<dbReference type="EMBL" id="VSSQ01116158">
    <property type="protein sequence ID" value="MPN51247.1"/>
    <property type="molecule type" value="Genomic_DNA"/>
</dbReference>
<proteinExistence type="predicted"/>
<organism evidence="2">
    <name type="scientific">bioreactor metagenome</name>
    <dbReference type="NCBI Taxonomy" id="1076179"/>
    <lineage>
        <taxon>unclassified sequences</taxon>
        <taxon>metagenomes</taxon>
        <taxon>ecological metagenomes</taxon>
    </lineage>
</organism>
<evidence type="ECO:0000313" key="2">
    <source>
        <dbReference type="EMBL" id="MPN51247.1"/>
    </source>
</evidence>
<comment type="caution">
    <text evidence="2">The sequence shown here is derived from an EMBL/GenBank/DDBJ whole genome shotgun (WGS) entry which is preliminary data.</text>
</comment>
<evidence type="ECO:0000256" key="1">
    <source>
        <dbReference type="SAM" id="MobiDB-lite"/>
    </source>
</evidence>